<gene>
    <name evidence="2" type="ORF">psageK4_084</name>
</gene>
<protein>
    <submittedName>
        <fullName evidence="2">Baseplate protein</fullName>
    </submittedName>
</protein>
<sequence length="259" mass="28088">MIAQDFMDIIRTQFRIDMADIHTAIPCKVVNVHQNMEQQKVDVIPSVNTLLKDGTGEEGMQILGVPIIFPGSANTLMSFPINPGDTVWVMFSERSMDNFKIGSGEPTTANDYRKFSDQDAVAIPGLFPFGKSINTPQVRKFAHEPNRDLCIAHNIASGTEVNILLKQNGDLIINTESAVTINCKTGVMNATESYTLNTPTMNINADTTNWVGDIIQTGNYNQTGNYTMTGVATFNGINFATHKHLGVTPGSGTSGIATA</sequence>
<dbReference type="Gene3D" id="2.40.50.230">
    <property type="entry name" value="Gp5 N-terminal domain"/>
    <property type="match status" value="1"/>
</dbReference>
<dbReference type="Pfam" id="PF18352">
    <property type="entry name" value="Gp138_N"/>
    <property type="match status" value="1"/>
</dbReference>
<evidence type="ECO:0000313" key="3">
    <source>
        <dbReference type="Proteomes" id="UP000827203"/>
    </source>
</evidence>
<evidence type="ECO:0000313" key="2">
    <source>
        <dbReference type="EMBL" id="QXV71738.1"/>
    </source>
</evidence>
<name>A0ABX8STI8_9CAUD</name>
<dbReference type="InterPro" id="IPR037026">
    <property type="entry name" value="Vgr_OB-fold_dom_sf"/>
</dbReference>
<keyword evidence="3" id="KW-1185">Reference proteome</keyword>
<organism evidence="2 3">
    <name type="scientific">Pseudomonas phage psageK4</name>
    <dbReference type="NCBI Taxonomy" id="2859563"/>
    <lineage>
        <taxon>Viruses</taxon>
        <taxon>Duplodnaviria</taxon>
        <taxon>Heunggongvirae</taxon>
        <taxon>Uroviricota</taxon>
        <taxon>Caudoviricetes</taxon>
        <taxon>Vandenendeviridae</taxon>
        <taxon>Gorskivirinae</taxon>
        <taxon>Otagovirus</taxon>
        <taxon>Otagovirus psagek4</taxon>
    </lineage>
</organism>
<dbReference type="InterPro" id="IPR041599">
    <property type="entry name" value="Gp138_N"/>
</dbReference>
<dbReference type="Proteomes" id="UP000827203">
    <property type="component" value="Segment"/>
</dbReference>
<evidence type="ECO:0000259" key="1">
    <source>
        <dbReference type="Pfam" id="PF18352"/>
    </source>
</evidence>
<feature type="domain" description="Phage protein Gp138 N-terminal" evidence="1">
    <location>
        <begin position="25"/>
        <end position="125"/>
    </location>
</feature>
<dbReference type="EMBL" id="MZ348426">
    <property type="protein sequence ID" value="QXV71738.1"/>
    <property type="molecule type" value="Genomic_DNA"/>
</dbReference>
<accession>A0ABX8STI8</accession>
<proteinExistence type="predicted"/>
<reference evidence="2 3" key="1">
    <citation type="submission" date="2021-06" db="EMBL/GenBank/DDBJ databases">
        <authorList>
            <person name="Martino G."/>
            <person name="Holtappels D."/>
            <person name="Wagemans J."/>
            <person name="Lavigne R."/>
            <person name="Turina M."/>
            <person name="Ciuffo M."/>
        </authorList>
    </citation>
    <scope>NUCLEOTIDE SEQUENCE [LARGE SCALE GENOMIC DNA]</scope>
    <source>
        <strain evidence="3">psageK4</strain>
    </source>
</reference>